<evidence type="ECO:0000259" key="2">
    <source>
        <dbReference type="Pfam" id="PF13439"/>
    </source>
</evidence>
<dbReference type="PANTHER" id="PTHR45947:SF3">
    <property type="entry name" value="SULFOQUINOVOSYL TRANSFERASE SQD2"/>
    <property type="match status" value="1"/>
</dbReference>
<dbReference type="InterPro" id="IPR028098">
    <property type="entry name" value="Glyco_trans_4-like_N"/>
</dbReference>
<evidence type="ECO:0000313" key="4">
    <source>
        <dbReference type="Proteomes" id="UP001321582"/>
    </source>
</evidence>
<gene>
    <name evidence="3" type="ORF">HLVA_20370</name>
</gene>
<accession>A0AAU9D9Z8</accession>
<dbReference type="InterPro" id="IPR050194">
    <property type="entry name" value="Glycosyltransferase_grp1"/>
</dbReference>
<feature type="domain" description="Glycosyltransferase subfamily 4-like N-terminal" evidence="2">
    <location>
        <begin position="41"/>
        <end position="139"/>
    </location>
</feature>
<dbReference type="CDD" id="cd03801">
    <property type="entry name" value="GT4_PimA-like"/>
    <property type="match status" value="1"/>
</dbReference>
<dbReference type="Proteomes" id="UP001321582">
    <property type="component" value="Chromosome"/>
</dbReference>
<dbReference type="EMBL" id="AP027059">
    <property type="protein sequence ID" value="BDU51468.1"/>
    <property type="molecule type" value="Genomic_DNA"/>
</dbReference>
<dbReference type="InterPro" id="IPR001296">
    <property type="entry name" value="Glyco_trans_1"/>
</dbReference>
<dbReference type="RefSeq" id="WP_307904358.1">
    <property type="nucleotide sequence ID" value="NZ_AP027059.1"/>
</dbReference>
<dbReference type="AlphaFoldDB" id="A0AAU9D9Z8"/>
<dbReference type="Gene3D" id="3.40.50.2000">
    <property type="entry name" value="Glycogen Phosphorylase B"/>
    <property type="match status" value="2"/>
</dbReference>
<dbReference type="PANTHER" id="PTHR45947">
    <property type="entry name" value="SULFOQUINOVOSYL TRANSFERASE SQD2"/>
    <property type="match status" value="1"/>
</dbReference>
<dbReference type="Pfam" id="PF00534">
    <property type="entry name" value="Glycos_transf_1"/>
    <property type="match status" value="1"/>
</dbReference>
<evidence type="ECO:0000313" key="3">
    <source>
        <dbReference type="EMBL" id="BDU51468.1"/>
    </source>
</evidence>
<protein>
    <submittedName>
        <fullName evidence="3">Glycosyl transferase</fullName>
    </submittedName>
</protein>
<proteinExistence type="predicted"/>
<reference evidence="3 4" key="1">
    <citation type="submission" date="2022-11" db="EMBL/GenBank/DDBJ databases">
        <title>Haliovirga abyssi gen. nov., sp. nov., a mesophilic fermentative bacterium isolated from the Iheya North hydrothermal field and the proposal of Haliovirgaceae fam. nov.</title>
        <authorList>
            <person name="Miyazaki U."/>
            <person name="Tame A."/>
            <person name="Miyazaki J."/>
            <person name="Takai K."/>
            <person name="Sawayama S."/>
            <person name="Kitajima M."/>
            <person name="Okamoto A."/>
            <person name="Nakagawa S."/>
        </authorList>
    </citation>
    <scope>NUCLEOTIDE SEQUENCE [LARGE SCALE GENOMIC DNA]</scope>
    <source>
        <strain evidence="3 4">IC12</strain>
    </source>
</reference>
<keyword evidence="4" id="KW-1185">Reference proteome</keyword>
<keyword evidence="3" id="KW-0808">Transferase</keyword>
<dbReference type="GO" id="GO:0016757">
    <property type="term" value="F:glycosyltransferase activity"/>
    <property type="evidence" value="ECO:0007669"/>
    <property type="project" value="InterPro"/>
</dbReference>
<dbReference type="KEGG" id="haby:HLVA_20370"/>
<feature type="domain" description="Glycosyl transferase family 1" evidence="1">
    <location>
        <begin position="149"/>
        <end position="307"/>
    </location>
</feature>
<sequence length="332" mass="37964">MKVLLYSEGKSLFNKSGVGRALTHQKEALTQAGVEFTTDENEKYDVVHINTIGPGSDKILKKSKKSGIPVIYHTHTTFEDFRNSFVLSNMISPFIKKRLIKLYSQADSLISPSEYTKNLIKSYGIDKNIDVVSNGVDTNKFIKNRELADKFKEEYPLNKPLIICVGLPFRRKGIFDFCEVAKKLPDYQFIWFGAKMASLLPRDVQKLMKNPPENVKFPGYVSNEIILGAYSEAKAFFFPTYEENEGIVVLEALSMKTPVIVRDIPVYEKWLNNNKNAFKGKNIDEFIKIISEIDEDKIKNIVENGRKTAEERDLKIIGEKLKSIYKKVLKNV</sequence>
<name>A0AAU9D9Z8_9FUSO</name>
<dbReference type="SUPFAM" id="SSF53756">
    <property type="entry name" value="UDP-Glycosyltransferase/glycogen phosphorylase"/>
    <property type="match status" value="1"/>
</dbReference>
<organism evidence="3 4">
    <name type="scientific">Haliovirga abyssi</name>
    <dbReference type="NCBI Taxonomy" id="2996794"/>
    <lineage>
        <taxon>Bacteria</taxon>
        <taxon>Fusobacteriati</taxon>
        <taxon>Fusobacteriota</taxon>
        <taxon>Fusobacteriia</taxon>
        <taxon>Fusobacteriales</taxon>
        <taxon>Haliovirgaceae</taxon>
        <taxon>Haliovirga</taxon>
    </lineage>
</organism>
<evidence type="ECO:0000259" key="1">
    <source>
        <dbReference type="Pfam" id="PF00534"/>
    </source>
</evidence>
<dbReference type="Pfam" id="PF13439">
    <property type="entry name" value="Glyco_transf_4"/>
    <property type="match status" value="1"/>
</dbReference>